<accession>A0A840MN23</accession>
<dbReference type="Proteomes" id="UP000575898">
    <property type="component" value="Unassembled WGS sequence"/>
</dbReference>
<dbReference type="GO" id="GO:0016034">
    <property type="term" value="F:maleylacetoacetate isomerase activity"/>
    <property type="evidence" value="ECO:0007669"/>
    <property type="project" value="TreeGrafter"/>
</dbReference>
<reference evidence="2 3" key="1">
    <citation type="submission" date="2020-08" db="EMBL/GenBank/DDBJ databases">
        <title>Genomic Encyclopedia of Type Strains, Phase IV (KMG-IV): sequencing the most valuable type-strain genomes for metagenomic binning, comparative biology and taxonomic classification.</title>
        <authorList>
            <person name="Goeker M."/>
        </authorList>
    </citation>
    <scope>NUCLEOTIDE SEQUENCE [LARGE SCALE GENOMIC DNA]</scope>
    <source>
        <strain evidence="2 3">DSM 27165</strain>
    </source>
</reference>
<evidence type="ECO:0000313" key="2">
    <source>
        <dbReference type="EMBL" id="MBB5018865.1"/>
    </source>
</evidence>
<dbReference type="SFLD" id="SFLDG00358">
    <property type="entry name" value="Main_(cytGST)"/>
    <property type="match status" value="1"/>
</dbReference>
<sequence length="222" mass="25605">MFKLVIGNKNYSSWSLRPWFLLKHADIPFEEILIPLYEIDWRKHILKYSPTGKVPCLIDGKAVVWESIAICEYVAELFPGCYLLPKDPVVRAEVRSVSAEMHAGFFNMRKTMPMNVRKRFPGHGRTPETNADIRRITEVWNSCRERFGDRGPFLFGEFTMADAMFAPVCTRFLTYGVELPEPARAYMQYMLNTPAMKEWYAAALTEPQIIAHSEVDDEPGMV</sequence>
<dbReference type="FunFam" id="3.40.30.10:FF:000206">
    <property type="entry name" value="Probable glutathione S-transferase"/>
    <property type="match status" value="1"/>
</dbReference>
<dbReference type="GO" id="GO:0006749">
    <property type="term" value="P:glutathione metabolic process"/>
    <property type="evidence" value="ECO:0007669"/>
    <property type="project" value="TreeGrafter"/>
</dbReference>
<dbReference type="GO" id="GO:0004364">
    <property type="term" value="F:glutathione transferase activity"/>
    <property type="evidence" value="ECO:0007669"/>
    <property type="project" value="UniProtKB-EC"/>
</dbReference>
<feature type="domain" description="GST N-terminal" evidence="1">
    <location>
        <begin position="2"/>
        <end position="82"/>
    </location>
</feature>
<dbReference type="PANTHER" id="PTHR42673:SF4">
    <property type="entry name" value="MALEYLACETOACETATE ISOMERASE"/>
    <property type="match status" value="1"/>
</dbReference>
<dbReference type="AlphaFoldDB" id="A0A840MN23"/>
<dbReference type="Pfam" id="PF13410">
    <property type="entry name" value="GST_C_2"/>
    <property type="match status" value="1"/>
</dbReference>
<gene>
    <name evidence="2" type="ORF">HNQ59_002162</name>
</gene>
<dbReference type="InterPro" id="IPR036282">
    <property type="entry name" value="Glutathione-S-Trfase_C_sf"/>
</dbReference>
<dbReference type="SUPFAM" id="SSF47616">
    <property type="entry name" value="GST C-terminal domain-like"/>
    <property type="match status" value="1"/>
</dbReference>
<evidence type="ECO:0000259" key="1">
    <source>
        <dbReference type="PROSITE" id="PS50404"/>
    </source>
</evidence>
<name>A0A840MN23_9PROT</name>
<dbReference type="Gene3D" id="1.20.1050.10">
    <property type="match status" value="1"/>
</dbReference>
<dbReference type="EC" id="2.5.1.18" evidence="2"/>
<dbReference type="EMBL" id="JACHHY010000012">
    <property type="protein sequence ID" value="MBB5018865.1"/>
    <property type="molecule type" value="Genomic_DNA"/>
</dbReference>
<dbReference type="InterPro" id="IPR004045">
    <property type="entry name" value="Glutathione_S-Trfase_N"/>
</dbReference>
<dbReference type="PROSITE" id="PS50404">
    <property type="entry name" value="GST_NTER"/>
    <property type="match status" value="1"/>
</dbReference>
<dbReference type="Pfam" id="PF13409">
    <property type="entry name" value="GST_N_2"/>
    <property type="match status" value="1"/>
</dbReference>
<keyword evidence="3" id="KW-1185">Reference proteome</keyword>
<dbReference type="InterPro" id="IPR036249">
    <property type="entry name" value="Thioredoxin-like_sf"/>
</dbReference>
<dbReference type="SUPFAM" id="SSF52833">
    <property type="entry name" value="Thioredoxin-like"/>
    <property type="match status" value="1"/>
</dbReference>
<evidence type="ECO:0000313" key="3">
    <source>
        <dbReference type="Proteomes" id="UP000575898"/>
    </source>
</evidence>
<dbReference type="Gene3D" id="3.40.30.10">
    <property type="entry name" value="Glutaredoxin"/>
    <property type="match status" value="1"/>
</dbReference>
<protein>
    <submittedName>
        <fullName evidence="2">Glutathione S-transferase</fullName>
        <ecNumber evidence="2">2.5.1.18</ecNumber>
    </submittedName>
</protein>
<dbReference type="GO" id="GO:0006559">
    <property type="term" value="P:L-phenylalanine catabolic process"/>
    <property type="evidence" value="ECO:0007669"/>
    <property type="project" value="TreeGrafter"/>
</dbReference>
<comment type="caution">
    <text evidence="2">The sequence shown here is derived from an EMBL/GenBank/DDBJ whole genome shotgun (WGS) entry which is preliminary data.</text>
</comment>
<dbReference type="PANTHER" id="PTHR42673">
    <property type="entry name" value="MALEYLACETOACETATE ISOMERASE"/>
    <property type="match status" value="1"/>
</dbReference>
<organism evidence="2 3">
    <name type="scientific">Chitinivorax tropicus</name>
    <dbReference type="NCBI Taxonomy" id="714531"/>
    <lineage>
        <taxon>Bacteria</taxon>
        <taxon>Pseudomonadati</taxon>
        <taxon>Pseudomonadota</taxon>
        <taxon>Betaproteobacteria</taxon>
        <taxon>Chitinivorax</taxon>
    </lineage>
</organism>
<dbReference type="SFLD" id="SFLDS00019">
    <property type="entry name" value="Glutathione_Transferase_(cytos"/>
    <property type="match status" value="1"/>
</dbReference>
<dbReference type="CDD" id="cd03043">
    <property type="entry name" value="GST_N_1"/>
    <property type="match status" value="1"/>
</dbReference>
<keyword evidence="2" id="KW-0808">Transferase</keyword>
<dbReference type="CDD" id="cd03194">
    <property type="entry name" value="GST_C_3"/>
    <property type="match status" value="1"/>
</dbReference>
<dbReference type="InterPro" id="IPR040079">
    <property type="entry name" value="Glutathione_S-Trfase"/>
</dbReference>
<dbReference type="RefSeq" id="WP_184038812.1">
    <property type="nucleotide sequence ID" value="NZ_JACHHY010000012.1"/>
</dbReference>
<proteinExistence type="predicted"/>